<evidence type="ECO:0000313" key="4">
    <source>
        <dbReference type="Proteomes" id="UP001303046"/>
    </source>
</evidence>
<feature type="signal peptide" evidence="2">
    <location>
        <begin position="1"/>
        <end position="16"/>
    </location>
</feature>
<evidence type="ECO:0000256" key="2">
    <source>
        <dbReference type="SAM" id="SignalP"/>
    </source>
</evidence>
<comment type="caution">
    <text evidence="3">The sequence shown here is derived from an EMBL/GenBank/DDBJ whole genome shotgun (WGS) entry which is preliminary data.</text>
</comment>
<organism evidence="3 4">
    <name type="scientific">Necator americanus</name>
    <name type="common">Human hookworm</name>
    <dbReference type="NCBI Taxonomy" id="51031"/>
    <lineage>
        <taxon>Eukaryota</taxon>
        <taxon>Metazoa</taxon>
        <taxon>Ecdysozoa</taxon>
        <taxon>Nematoda</taxon>
        <taxon>Chromadorea</taxon>
        <taxon>Rhabditida</taxon>
        <taxon>Rhabditina</taxon>
        <taxon>Rhabditomorpha</taxon>
        <taxon>Strongyloidea</taxon>
        <taxon>Ancylostomatidae</taxon>
        <taxon>Bunostominae</taxon>
        <taxon>Necator</taxon>
    </lineage>
</organism>
<evidence type="ECO:0000256" key="1">
    <source>
        <dbReference type="SAM" id="MobiDB-lite"/>
    </source>
</evidence>
<proteinExistence type="predicted"/>
<feature type="compositionally biased region" description="Basic and acidic residues" evidence="1">
    <location>
        <begin position="159"/>
        <end position="180"/>
    </location>
</feature>
<protein>
    <submittedName>
        <fullName evidence="3">Uncharacterized protein</fullName>
    </submittedName>
</protein>
<accession>A0ABR1EAF8</accession>
<dbReference type="Proteomes" id="UP001303046">
    <property type="component" value="Unassembled WGS sequence"/>
</dbReference>
<keyword evidence="4" id="KW-1185">Reference proteome</keyword>
<keyword evidence="2" id="KW-0732">Signal</keyword>
<sequence length="421" mass="47486">MLRWQIVVVLLVNAAADPERAKRQLSIDDLISRALSLVRPIFDTSQPLQNDEMLKKQPVPSTDDIRDSSILGARAAHPLDDIPLCKGSNRICQFISCSAENFKKDPTFGNIQLAAQVLSDKKLRQAISREQGMDEGQCKLFSNGFQLIDRFITTIESRSPAKSEDPPRTEVTRQPDHKENDIMMDDAEYVMDLPQPREKVYGSKTWSSQPEQEHPGPHLLEIRNDLVASFTPLPPAPFVHPTPPPAPPLAFPTVPSLIVPPLLPPILPVDKLFHLKIDPIIRRQRDIDWDFMDEEDNSERRVKRDYYDEVHTSKSGSSSSSSSSSSSLHSTGSTVDSSDDYYGTIAESTPKKHEESSPLQNCVHILGNRLTQNLYRLVVKDIPENFGSRSISFRSLSLLEMREFHKKIVKSMRSSGFHVDR</sequence>
<feature type="region of interest" description="Disordered" evidence="1">
    <location>
        <begin position="156"/>
        <end position="180"/>
    </location>
</feature>
<feature type="compositionally biased region" description="Low complexity" evidence="1">
    <location>
        <begin position="313"/>
        <end position="336"/>
    </location>
</feature>
<feature type="region of interest" description="Disordered" evidence="1">
    <location>
        <begin position="309"/>
        <end position="357"/>
    </location>
</feature>
<dbReference type="EMBL" id="JAVFWL010000006">
    <property type="protein sequence ID" value="KAK6759583.1"/>
    <property type="molecule type" value="Genomic_DNA"/>
</dbReference>
<gene>
    <name evidence="3" type="primary">Necator_chrX.g21426</name>
    <name evidence="3" type="ORF">RB195_021265</name>
</gene>
<evidence type="ECO:0000313" key="3">
    <source>
        <dbReference type="EMBL" id="KAK6759583.1"/>
    </source>
</evidence>
<name>A0ABR1EAF8_NECAM</name>
<feature type="chain" id="PRO_5047246515" evidence="2">
    <location>
        <begin position="17"/>
        <end position="421"/>
    </location>
</feature>
<reference evidence="3 4" key="1">
    <citation type="submission" date="2023-08" db="EMBL/GenBank/DDBJ databases">
        <title>A Necator americanus chromosomal reference genome.</title>
        <authorList>
            <person name="Ilik V."/>
            <person name="Petrzelkova K.J."/>
            <person name="Pardy F."/>
            <person name="Fuh T."/>
            <person name="Niatou-Singa F.S."/>
            <person name="Gouil Q."/>
            <person name="Baker L."/>
            <person name="Ritchie M.E."/>
            <person name="Jex A.R."/>
            <person name="Gazzola D."/>
            <person name="Li H."/>
            <person name="Toshio Fujiwara R."/>
            <person name="Zhan B."/>
            <person name="Aroian R.V."/>
            <person name="Pafco B."/>
            <person name="Schwarz E.M."/>
        </authorList>
    </citation>
    <scope>NUCLEOTIDE SEQUENCE [LARGE SCALE GENOMIC DNA]</scope>
    <source>
        <strain evidence="3 4">Aroian</strain>
        <tissue evidence="3">Whole animal</tissue>
    </source>
</reference>